<feature type="transmembrane region" description="Helical" evidence="1">
    <location>
        <begin position="55"/>
        <end position="76"/>
    </location>
</feature>
<protein>
    <submittedName>
        <fullName evidence="2">Uncharacterized protein</fullName>
    </submittedName>
</protein>
<dbReference type="Proteomes" id="UP000253509">
    <property type="component" value="Unassembled WGS sequence"/>
</dbReference>
<feature type="transmembrane region" description="Helical" evidence="1">
    <location>
        <begin position="31"/>
        <end position="49"/>
    </location>
</feature>
<proteinExistence type="predicted"/>
<keyword evidence="1" id="KW-0472">Membrane</keyword>
<keyword evidence="3" id="KW-1185">Reference proteome</keyword>
<comment type="caution">
    <text evidence="2">The sequence shown here is derived from an EMBL/GenBank/DDBJ whole genome shotgun (WGS) entry which is preliminary data.</text>
</comment>
<reference evidence="2 3" key="1">
    <citation type="submission" date="2018-06" db="EMBL/GenBank/DDBJ databases">
        <title>Freshwater and sediment microbial communities from various areas in North America, analyzing microbe dynamics in response to fracking.</title>
        <authorList>
            <person name="Lamendella R."/>
        </authorList>
    </citation>
    <scope>NUCLEOTIDE SEQUENCE [LARGE SCALE GENOMIC DNA]</scope>
    <source>
        <strain evidence="2 3">3b_TX</strain>
    </source>
</reference>
<keyword evidence="1" id="KW-0812">Transmembrane</keyword>
<evidence type="ECO:0000256" key="1">
    <source>
        <dbReference type="SAM" id="Phobius"/>
    </source>
</evidence>
<feature type="transmembrane region" description="Helical" evidence="1">
    <location>
        <begin position="97"/>
        <end position="120"/>
    </location>
</feature>
<organism evidence="2 3">
    <name type="scientific">Brevibacterium celere</name>
    <dbReference type="NCBI Taxonomy" id="225845"/>
    <lineage>
        <taxon>Bacteria</taxon>
        <taxon>Bacillati</taxon>
        <taxon>Actinomycetota</taxon>
        <taxon>Actinomycetes</taxon>
        <taxon>Micrococcales</taxon>
        <taxon>Brevibacteriaceae</taxon>
        <taxon>Brevibacterium</taxon>
    </lineage>
</organism>
<dbReference type="EMBL" id="QNSB01000002">
    <property type="protein sequence ID" value="RBP73666.1"/>
    <property type="molecule type" value="Genomic_DNA"/>
</dbReference>
<accession>A0A366ILR1</accession>
<name>A0A366ILR1_9MICO</name>
<gene>
    <name evidence="2" type="ORF">DFO65_102194</name>
</gene>
<evidence type="ECO:0000313" key="2">
    <source>
        <dbReference type="EMBL" id="RBP73666.1"/>
    </source>
</evidence>
<keyword evidence="1" id="KW-1133">Transmembrane helix</keyword>
<sequence length="122" mass="12684">MIVTQIACAIVTVVAGVGALRIGPEATRAQLLGGLLSALVMLLFVRLIVDFGGWVGWFLYVWLAGIALVAGGAARATLRWPDRPARADDPKARRSEVLTNAIAAAFILVLAAVAVALGIVHG</sequence>
<feature type="transmembrane region" description="Helical" evidence="1">
    <location>
        <begin position="6"/>
        <end position="24"/>
    </location>
</feature>
<evidence type="ECO:0000313" key="3">
    <source>
        <dbReference type="Proteomes" id="UP000253509"/>
    </source>
</evidence>
<dbReference type="RefSeq" id="WP_113903051.1">
    <property type="nucleotide sequence ID" value="NZ_QNSB01000002.1"/>
</dbReference>
<dbReference type="AlphaFoldDB" id="A0A366ILR1"/>